<proteinExistence type="predicted"/>
<dbReference type="GO" id="GO:0051539">
    <property type="term" value="F:4 iron, 4 sulfur cluster binding"/>
    <property type="evidence" value="ECO:0007669"/>
    <property type="project" value="UniProtKB-KW"/>
</dbReference>
<keyword evidence="2" id="KW-0479">Metal-binding</keyword>
<dbReference type="InterPro" id="IPR039650">
    <property type="entry name" value="HdrA-like"/>
</dbReference>
<reference evidence="7" key="1">
    <citation type="submission" date="2016-10" db="EMBL/GenBank/DDBJ databases">
        <authorList>
            <person name="Varghese N."/>
            <person name="Submissions S."/>
        </authorList>
    </citation>
    <scope>NUCLEOTIDE SEQUENCE [LARGE SCALE GENOMIC DNA]</scope>
    <source>
        <strain evidence="7">DSM 25811 / CCM 8410 / LMG 26954 / E90</strain>
    </source>
</reference>
<keyword evidence="1" id="KW-0004">4Fe-4S</keyword>
<keyword evidence="5" id="KW-0411">Iron-sulfur</keyword>
<dbReference type="EMBL" id="FMZO01000001">
    <property type="protein sequence ID" value="SDC15096.1"/>
    <property type="molecule type" value="Genomic_DNA"/>
</dbReference>
<evidence type="ECO:0000256" key="4">
    <source>
        <dbReference type="ARBA" id="ARBA00023004"/>
    </source>
</evidence>
<evidence type="ECO:0000256" key="2">
    <source>
        <dbReference type="ARBA" id="ARBA00022723"/>
    </source>
</evidence>
<organism evidence="6 7">
    <name type="scientific">Niabella drilacis (strain DSM 25811 / CCM 8410 / CCUG 62505 / LMG 26954 / E90)</name>
    <dbReference type="NCBI Taxonomy" id="1285928"/>
    <lineage>
        <taxon>Bacteria</taxon>
        <taxon>Pseudomonadati</taxon>
        <taxon>Bacteroidota</taxon>
        <taxon>Chitinophagia</taxon>
        <taxon>Chitinophagales</taxon>
        <taxon>Chitinophagaceae</taxon>
        <taxon>Niabella</taxon>
    </lineage>
</organism>
<evidence type="ECO:0000313" key="6">
    <source>
        <dbReference type="EMBL" id="SDC15096.1"/>
    </source>
</evidence>
<name>A0A1G6JB52_NIADE</name>
<evidence type="ECO:0000256" key="5">
    <source>
        <dbReference type="ARBA" id="ARBA00023014"/>
    </source>
</evidence>
<evidence type="ECO:0000256" key="1">
    <source>
        <dbReference type="ARBA" id="ARBA00022485"/>
    </source>
</evidence>
<dbReference type="GO" id="GO:0016491">
    <property type="term" value="F:oxidoreductase activity"/>
    <property type="evidence" value="ECO:0007669"/>
    <property type="project" value="UniProtKB-KW"/>
</dbReference>
<dbReference type="Proteomes" id="UP000198757">
    <property type="component" value="Unassembled WGS sequence"/>
</dbReference>
<dbReference type="GO" id="GO:0046872">
    <property type="term" value="F:metal ion binding"/>
    <property type="evidence" value="ECO:0007669"/>
    <property type="project" value="UniProtKB-KW"/>
</dbReference>
<dbReference type="PANTHER" id="PTHR43498:SF1">
    <property type="entry name" value="COB--COM HETERODISULFIDE REDUCTASE IRON-SULFUR SUBUNIT A"/>
    <property type="match status" value="1"/>
</dbReference>
<dbReference type="AlphaFoldDB" id="A0A1G6JB52"/>
<evidence type="ECO:0000313" key="7">
    <source>
        <dbReference type="Proteomes" id="UP000198757"/>
    </source>
</evidence>
<dbReference type="Gene3D" id="3.50.50.60">
    <property type="entry name" value="FAD/NAD(P)-binding domain"/>
    <property type="match status" value="1"/>
</dbReference>
<dbReference type="STRING" id="1285928.SAMN04487894_101457"/>
<protein>
    <submittedName>
        <fullName evidence="6">FAD dependent oxidoreductase</fullName>
    </submittedName>
</protein>
<gene>
    <name evidence="6" type="ORF">SAMN04487894_101457</name>
</gene>
<evidence type="ECO:0000256" key="3">
    <source>
        <dbReference type="ARBA" id="ARBA00023002"/>
    </source>
</evidence>
<keyword evidence="4" id="KW-0408">Iron</keyword>
<keyword evidence="7" id="KW-1185">Reference proteome</keyword>
<sequence length="243" mass="26864">MKYRSIALLILLLNFLGVANTEAGSIFRPQVYTADICVYGGTAAGVIAAYTAARCGNTVLLLEPGNWIGGLTTGGLGQTDAGIKEAITGFSRQFYQRVAQKYQKEGVQWTFEPRVASDVMNDFIREGKIKVLMQMQVAALTRKGTVITEARFSLPGRGTKPQIIVRAKQFLDCTYEGDLMAKAGVSYFMGREDNAVYSETLNGFQLPEYHNRSGYHQFPDGISPYRIPGDAQSGLRQWLLLWP</sequence>
<accession>A0A1G6JB52</accession>
<dbReference type="Pfam" id="PF12831">
    <property type="entry name" value="FAD_oxidored"/>
    <property type="match status" value="1"/>
</dbReference>
<dbReference type="OrthoDB" id="668499at2"/>
<dbReference type="InterPro" id="IPR036188">
    <property type="entry name" value="FAD/NAD-bd_sf"/>
</dbReference>
<dbReference type="RefSeq" id="WP_090388393.1">
    <property type="nucleotide sequence ID" value="NZ_FMZO01000001.1"/>
</dbReference>
<dbReference type="PANTHER" id="PTHR43498">
    <property type="entry name" value="FERREDOXIN:COB-COM HETERODISULFIDE REDUCTASE SUBUNIT A"/>
    <property type="match status" value="1"/>
</dbReference>
<keyword evidence="3" id="KW-0560">Oxidoreductase</keyword>
<dbReference type="SUPFAM" id="SSF51905">
    <property type="entry name" value="FAD/NAD(P)-binding domain"/>
    <property type="match status" value="1"/>
</dbReference>